<feature type="domain" description="Sushi" evidence="12">
    <location>
        <begin position="777"/>
        <end position="841"/>
    </location>
</feature>
<feature type="disulfide bond" evidence="9">
    <location>
        <begin position="301"/>
        <end position="328"/>
    </location>
</feature>
<feature type="disulfide bond" evidence="9">
    <location>
        <begin position="1059"/>
        <end position="1086"/>
    </location>
</feature>
<keyword evidence="10" id="KW-1133">Transmembrane helix</keyword>
<feature type="disulfide bond" evidence="9">
    <location>
        <begin position="906"/>
        <end position="949"/>
    </location>
</feature>
<dbReference type="Gene3D" id="2.10.70.10">
    <property type="entry name" value="Complement Module, domain 1"/>
    <property type="match status" value="34"/>
</dbReference>
<dbReference type="SMART" id="SM00032">
    <property type="entry name" value="CCP"/>
    <property type="match status" value="34"/>
</dbReference>
<keyword evidence="6" id="KW-0180">Complement pathway</keyword>
<feature type="disulfide bond" evidence="9">
    <location>
        <begin position="118"/>
        <end position="145"/>
    </location>
</feature>
<feature type="disulfide bond" evidence="9">
    <location>
        <begin position="1214"/>
        <end position="1257"/>
    </location>
</feature>
<feature type="domain" description="Sushi" evidence="12">
    <location>
        <begin position="904"/>
        <end position="968"/>
    </location>
</feature>
<feature type="disulfide bond" evidence="9">
    <location>
        <begin position="89"/>
        <end position="132"/>
    </location>
</feature>
<evidence type="ECO:0000259" key="12">
    <source>
        <dbReference type="PROSITE" id="PS50923"/>
    </source>
</evidence>
<feature type="domain" description="Sushi" evidence="12">
    <location>
        <begin position="391"/>
        <end position="451"/>
    </location>
</feature>
<feature type="disulfide bond" evidence="9">
    <location>
        <begin position="422"/>
        <end position="449"/>
    </location>
</feature>
<feature type="disulfide bond" evidence="9">
    <location>
        <begin position="1807"/>
        <end position="1834"/>
    </location>
</feature>
<evidence type="ECO:0000256" key="1">
    <source>
        <dbReference type="ARBA" id="ARBA00022588"/>
    </source>
</evidence>
<keyword evidence="14" id="KW-1185">Reference proteome</keyword>
<feature type="domain" description="Sushi" evidence="12">
    <location>
        <begin position="1466"/>
        <end position="1526"/>
    </location>
</feature>
<keyword evidence="5" id="KW-0391">Immunity</keyword>
<feature type="disulfide bond" evidence="9">
    <location>
        <begin position="1558"/>
        <end position="1585"/>
    </location>
</feature>
<feature type="domain" description="Sushi" evidence="12">
    <location>
        <begin position="1652"/>
        <end position="1715"/>
    </location>
</feature>
<feature type="domain" description="Sushi" evidence="12">
    <location>
        <begin position="1716"/>
        <end position="1777"/>
    </location>
</feature>
<feature type="disulfide bond" evidence="9">
    <location>
        <begin position="1468"/>
        <end position="1511"/>
    </location>
</feature>
<feature type="disulfide bond" evidence="9">
    <location>
        <begin position="1000"/>
        <end position="1027"/>
    </location>
</feature>
<feature type="disulfide bond" evidence="9">
    <location>
        <begin position="56"/>
        <end position="83"/>
    </location>
</feature>
<dbReference type="Ensembl" id="ENSABRT00000014844.1">
    <property type="protein sequence ID" value="ENSABRP00000010379.1"/>
    <property type="gene ID" value="ENSABRG00000009332.1"/>
</dbReference>
<feature type="disulfide bond" evidence="9">
    <location>
        <begin position="2037"/>
        <end position="2080"/>
    </location>
</feature>
<keyword evidence="10" id="KW-0812">Transmembrane</keyword>
<feature type="domain" description="Sushi" evidence="12">
    <location>
        <begin position="1030"/>
        <end position="1088"/>
    </location>
</feature>
<feature type="transmembrane region" description="Helical" evidence="10">
    <location>
        <begin position="2162"/>
        <end position="2184"/>
    </location>
</feature>
<evidence type="ECO:0000313" key="14">
    <source>
        <dbReference type="Proteomes" id="UP000694426"/>
    </source>
</evidence>
<feature type="disulfide bond" evidence="9">
    <location>
        <begin position="1622"/>
        <end position="1649"/>
    </location>
</feature>
<reference evidence="13" key="1">
    <citation type="submission" date="2025-08" db="UniProtKB">
        <authorList>
            <consortium name="Ensembl"/>
        </authorList>
    </citation>
    <scope>IDENTIFICATION</scope>
</reference>
<feature type="domain" description="Sushi" evidence="12">
    <location>
        <begin position="1974"/>
        <end position="2034"/>
    </location>
</feature>
<feature type="disulfide bond" evidence="9">
    <location>
        <begin position="1243"/>
        <end position="1270"/>
    </location>
</feature>
<evidence type="ECO:0000313" key="13">
    <source>
        <dbReference type="Ensembl" id="ENSABRP00000010379.1"/>
    </source>
</evidence>
<dbReference type="FunFam" id="2.10.70.10:FF:000055">
    <property type="entry name" value="Complement decay-accelerating factor, GPI-anchored"/>
    <property type="match status" value="2"/>
</dbReference>
<feature type="chain" id="PRO_5034604710" evidence="11">
    <location>
        <begin position="24"/>
        <end position="2216"/>
    </location>
</feature>
<evidence type="ECO:0000256" key="5">
    <source>
        <dbReference type="ARBA" id="ARBA00022859"/>
    </source>
</evidence>
<dbReference type="FunFam" id="2.10.70.10:FF:000070">
    <property type="entry name" value="Complement C3d receptor 2"/>
    <property type="match status" value="3"/>
</dbReference>
<feature type="disulfide bond" evidence="9">
    <location>
        <begin position="1497"/>
        <end position="1524"/>
    </location>
</feature>
<feature type="domain" description="Sushi" evidence="12">
    <location>
        <begin position="1273"/>
        <end position="1336"/>
    </location>
</feature>
<comment type="caution">
    <text evidence="9">Lacks conserved residue(s) required for the propagation of feature annotation.</text>
</comment>
<dbReference type="PANTHER" id="PTHR45656">
    <property type="entry name" value="PROTEIN CBR-CLEC-78"/>
    <property type="match status" value="1"/>
</dbReference>
<feature type="disulfide bond" evidence="9">
    <location>
        <begin position="1885"/>
        <end position="1912"/>
    </location>
</feature>
<feature type="disulfide bond" evidence="9">
    <location>
        <begin position="747"/>
        <end position="774"/>
    </location>
</feature>
<feature type="domain" description="Sushi" evidence="12">
    <location>
        <begin position="1778"/>
        <end position="1836"/>
    </location>
</feature>
<feature type="disulfide bond" evidence="9">
    <location>
        <begin position="654"/>
        <end position="697"/>
    </location>
</feature>
<feature type="disulfide bond" evidence="9">
    <location>
        <begin position="177"/>
        <end position="204"/>
    </location>
</feature>
<feature type="domain" description="Sushi" evidence="12">
    <location>
        <begin position="87"/>
        <end position="147"/>
    </location>
</feature>
<dbReference type="FunFam" id="2.10.70.10:FF:000038">
    <property type="entry name" value="Complement component receptor type 1"/>
    <property type="match status" value="1"/>
</dbReference>
<dbReference type="CDD" id="cd00033">
    <property type="entry name" value="CCP"/>
    <property type="match status" value="34"/>
</dbReference>
<dbReference type="InterPro" id="IPR000436">
    <property type="entry name" value="Sushi_SCR_CCP_dom"/>
</dbReference>
<keyword evidence="8" id="KW-0325">Glycoprotein</keyword>
<feature type="domain" description="Sushi" evidence="12">
    <location>
        <begin position="525"/>
        <end position="589"/>
    </location>
</feature>
<feature type="disulfide bond" evidence="9">
    <location>
        <begin position="1092"/>
        <end position="1135"/>
    </location>
</feature>
<feature type="domain" description="Sushi" evidence="12">
    <location>
        <begin position="148"/>
        <end position="206"/>
    </location>
</feature>
<feature type="domain" description="Sushi" evidence="12">
    <location>
        <begin position="590"/>
        <end position="651"/>
    </location>
</feature>
<evidence type="ECO:0000256" key="4">
    <source>
        <dbReference type="ARBA" id="ARBA00022737"/>
    </source>
</evidence>
<feature type="domain" description="Sushi" evidence="12">
    <location>
        <begin position="1527"/>
        <end position="1587"/>
    </location>
</feature>
<dbReference type="GO" id="GO:0045087">
    <property type="term" value="P:innate immune response"/>
    <property type="evidence" value="ECO:0007669"/>
    <property type="project" value="UniProtKB-KW"/>
</dbReference>
<feature type="disulfide bond" evidence="9">
    <location>
        <begin position="482"/>
        <end position="509"/>
    </location>
</feature>
<dbReference type="GO" id="GO:0006958">
    <property type="term" value="P:complement activation, classical pathway"/>
    <property type="evidence" value="ECO:0007669"/>
    <property type="project" value="UniProtKB-KW"/>
</dbReference>
<feature type="domain" description="Sushi" evidence="12">
    <location>
        <begin position="1337"/>
        <end position="1400"/>
    </location>
</feature>
<feature type="disulfide bond" evidence="9">
    <location>
        <begin position="2066"/>
        <end position="2093"/>
    </location>
</feature>
<feature type="disulfide bond" evidence="9">
    <location>
        <begin position="2005"/>
        <end position="2032"/>
    </location>
</feature>
<dbReference type="InterPro" id="IPR051277">
    <property type="entry name" value="SEZ6_CSMD_C4BPB_Regulators"/>
</dbReference>
<keyword evidence="1" id="KW-0399">Innate immunity</keyword>
<organism evidence="13 14">
    <name type="scientific">Anser brachyrhynchus</name>
    <name type="common">Pink-footed goose</name>
    <dbReference type="NCBI Taxonomy" id="132585"/>
    <lineage>
        <taxon>Eukaryota</taxon>
        <taxon>Metazoa</taxon>
        <taxon>Chordata</taxon>
        <taxon>Craniata</taxon>
        <taxon>Vertebrata</taxon>
        <taxon>Euteleostomi</taxon>
        <taxon>Archelosauria</taxon>
        <taxon>Archosauria</taxon>
        <taxon>Dinosauria</taxon>
        <taxon>Saurischia</taxon>
        <taxon>Theropoda</taxon>
        <taxon>Coelurosauria</taxon>
        <taxon>Aves</taxon>
        <taxon>Neognathae</taxon>
        <taxon>Galloanserae</taxon>
        <taxon>Anseriformes</taxon>
        <taxon>Anatidae</taxon>
        <taxon>Anserinae</taxon>
        <taxon>Anser</taxon>
    </lineage>
</organism>
<feature type="signal peptide" evidence="11">
    <location>
        <begin position="1"/>
        <end position="23"/>
    </location>
</feature>
<feature type="domain" description="Sushi" evidence="12">
    <location>
        <begin position="652"/>
        <end position="716"/>
    </location>
</feature>
<feature type="domain" description="Sushi" evidence="12">
    <location>
        <begin position="26"/>
        <end position="85"/>
    </location>
</feature>
<feature type="disulfide bond" evidence="9">
    <location>
        <begin position="971"/>
        <end position="1014"/>
    </location>
</feature>
<keyword evidence="2 9" id="KW-0768">Sushi</keyword>
<keyword evidence="10" id="KW-0472">Membrane</keyword>
<feature type="domain" description="Sushi" evidence="12">
    <location>
        <begin position="270"/>
        <end position="330"/>
    </location>
</feature>
<protein>
    <submittedName>
        <fullName evidence="13">Complement C3b/C4b receptor 1 (Knops blood group)</fullName>
    </submittedName>
</protein>
<feature type="domain" description="Sushi" evidence="12">
    <location>
        <begin position="842"/>
        <end position="903"/>
    </location>
</feature>
<feature type="disulfide bond" evidence="9">
    <location>
        <begin position="272"/>
        <end position="315"/>
    </location>
</feature>
<feature type="domain" description="Sushi" evidence="12">
    <location>
        <begin position="331"/>
        <end position="389"/>
    </location>
</feature>
<evidence type="ECO:0000256" key="9">
    <source>
        <dbReference type="PROSITE-ProRule" id="PRU00302"/>
    </source>
</evidence>
<feature type="domain" description="Sushi" evidence="12">
    <location>
        <begin position="452"/>
        <end position="511"/>
    </location>
</feature>
<evidence type="ECO:0000256" key="8">
    <source>
        <dbReference type="ARBA" id="ARBA00023180"/>
    </source>
</evidence>
<evidence type="ECO:0000256" key="6">
    <source>
        <dbReference type="ARBA" id="ARBA00022875"/>
    </source>
</evidence>
<keyword evidence="4" id="KW-0677">Repeat</keyword>
<sequence length="2216" mass="239310">MVLAFALRLLGSSALLLAAVAGAQVIRCPPPYIRNGKSMSAARYVYRAGDSVSFTCNPGYTLQGSHTSTCQADSRWSPPVPECKKEVTCPRPPNIANGLHSGQTTDKFTQGDIVYYGCKDGFTLVGNISINCSEAGLWSRPLPRCQAIGCERPEVQNGKVHKHPSTYEAGEILRFDCDAGHATDGAQEARCQPGGTWDPPVLACERIRPCPMPPKISNGNHDGQGKAEFTMGMYVTYTCDPGYYLTEDISHVFCKASGNWSQPSPRCEEVTCNRPPNIANGLHSGRTMDRFPQGTTVYYGCKDGFTLVGNISINCSEAGLWSRPLPRCQAIGCERPEVRNGKVHGHESTYEAGEILRFYCDAGHATEGAQWAQCQPGGTWDPPVLACERIRPCPMPPKISNGQHDGQGKTFFTTGMSVMYSCDPGYYLVGNAQVVCKASGNWSQPSPRCEVTICIKPDIPNGWIVDGEGFIYGPGQMVTFQCHDGYSLQGTAKILCQEDGSWDPPAPLCDLHHHQLLPIRPERSGGCGAPTRLPFAELNEEHRNEIDFSVGKTVKYTCRPGFAKHPGLSPTITCLQSGVWSEALEFCKRKQCNHPGEPENGRITFLADLFFGSTVVYSCEEGHRLIGQSSRRCEISGGRVAWTGDIPTCQRIPCAPPPNIPHGKHTGRLLDEFHYGTSVTYSCEPGYPLQGEASIFCTTRDGMNGEWSGPPPLCGEARCPVPQIQNGRIVSAPSVTYTYKDTITFECEPGYTMRGHSVVQCQLNSTWEPPVPTCEQAGCSAPPRLVFAELKEAFRNQSAFPVGRAVEYVCRPGYSVHPGMSATVVCLGNQTWSAALEFCKRMQCENPEDPENGRAVVLTDLLLGSKVNYTCEKGHMLVGQSQRTCEISGTHVSWSGAAPVCRRIVCDPPPDIPRGTHSGHSMDAFPYAAVVTYTCEPGHALAGAASIFCTTADGERGEWSGPPPRCGEVRCPPPPGIANGQHSGQPSDTFLAGSVVQYTCKDGYSLVGNASINCTAAGTWSRPRPRCEAIGCKRPEIEHGRTTGLESVYKLEATAVFECDFGYALKGSQESRCQFGGKWHPPVPTCEKMLLCPSPPTIKNGRHSSKDVTVFIPGTSVKYECDPGYVLTGKTTVSCLPSGIWSIPYPRCEVVTCMSPSIRDGEVAEGQQAEYLPGATVTFRCRPGYTMQGSQEAKCHPDGRWVPAVPRCEPALPCPPPPVIAHATHSAELGANFTSGMAVNYSCQPGFSLLGASSIWCTAAGSWSRPYPRCAAGCGTPPPLLFAELNKEYKNWTEFPVGSTVKYSCRPGYAKHPQITPAITCLKNQTWSEVKKFCKRRRCSHPGEPENGRVIVTTDLFFGSTVNYTCDEGHRLVGASQRHCVILDSGTRVGWTGDLPVCQSIVCDPPPDIPRGTHSGHSMDAFPYAAVVTYTCEPGHALVGAASMFCTTADGERGEWSGPPPRCGDSQCSPPPAIANGRHSGQALAVFTGGTSVSYTCDPGYVLVGEAHLNCTSAGAWSAPAPRCQGQLCPPPPVINHGQHDGKDMEVFIPGKSVNYSCDPGYSLVGKSTLYCKDNASWSTPHPQCEVSLEVQCPSPPNIEGGSHNSQEVEVFIPGMVVNYSCDPGFSLLGEASIYCTESGNWSLPPPQCAGGCGAPPSLSFAELTEEYRNQTAFPVGKTVRYACRPGYSRHPTVPPALTCLRNHTWSEARAFCKRKQCHYPEAPKNGRVIVLTDLLFGSIVNHTCEEGHRLVGLSLRRCELFGADVAWSGDLPICQKVVCPAPQIQNGRISVNKNRYRYKDTVSFTCHEGFTLRGHHTAQCTADRRWHPPVPVCERDGVAEHYHRPDTTVRPAVMCLPPPGIANGEHSSHSSDTFGVGALVHYRCKPGFVLIGNESVHCTPNGVWSRPLPRCEAGCVRPGVGNGEAIGLESLYLPGDIITIECNAVNVPRGLHKSQCQPGGTWDPPLPACSRAKRCSKPPGIPHGWHSGLAKAVFAPGTSVSYSCEPGFSLIGMASIYCTESGAWSHPSPVCQAVKCSLPPNITNGKLKGNISDTFSYGASVSYSCNAGYSLTGNAFINCTALGTWSQPPPRCEEIRCVFPEVQGVKKATSGNTYRFGTNITLECDDGYMLEGISQIQCQEDFSWDPPVPACKLTSRKSGSVGLGVAAAAVLLLLGAGIIWKIISKQKKGFYHTYENYNYKTALDQITEKKCSCLA</sequence>
<dbReference type="Proteomes" id="UP000694426">
    <property type="component" value="Unplaced"/>
</dbReference>
<dbReference type="GeneTree" id="ENSGT00940000160375"/>
<feature type="domain" description="Sushi" evidence="12">
    <location>
        <begin position="1212"/>
        <end position="1272"/>
    </location>
</feature>
<evidence type="ECO:0000256" key="2">
    <source>
        <dbReference type="ARBA" id="ARBA00022659"/>
    </source>
</evidence>
<dbReference type="Pfam" id="PF00084">
    <property type="entry name" value="Sushi"/>
    <property type="match status" value="33"/>
</dbReference>
<feature type="domain" description="Sushi" evidence="12">
    <location>
        <begin position="1090"/>
        <end position="1150"/>
    </location>
</feature>
<keyword evidence="3 11" id="KW-0732">Signal</keyword>
<dbReference type="FunFam" id="2.10.70.10:FF:000014">
    <property type="entry name" value="Membrane cofactor protein"/>
    <property type="match status" value="11"/>
</dbReference>
<feature type="disulfide bond" evidence="9">
    <location>
        <begin position="1856"/>
        <end position="1899"/>
    </location>
</feature>
<proteinExistence type="predicted"/>
<feature type="domain" description="Sushi" evidence="12">
    <location>
        <begin position="969"/>
        <end position="1029"/>
    </location>
</feature>
<feature type="domain" description="Sushi" evidence="12">
    <location>
        <begin position="1854"/>
        <end position="1914"/>
    </location>
</feature>
<accession>A0A8B9BXK3</accession>
<feature type="disulfide bond" evidence="9">
    <location>
        <begin position="360"/>
        <end position="387"/>
    </location>
</feature>
<evidence type="ECO:0000256" key="7">
    <source>
        <dbReference type="ARBA" id="ARBA00023157"/>
    </source>
</evidence>
<feature type="disulfide bond" evidence="9">
    <location>
        <begin position="1121"/>
        <end position="1148"/>
    </location>
</feature>
<feature type="disulfide bond" evidence="9">
    <location>
        <begin position="2125"/>
        <end position="2152"/>
    </location>
</feature>
<name>A0A8B9BXK3_9AVES</name>
<dbReference type="InterPro" id="IPR035976">
    <property type="entry name" value="Sushi/SCR/CCP_sf"/>
</dbReference>
<evidence type="ECO:0000256" key="11">
    <source>
        <dbReference type="SAM" id="SignalP"/>
    </source>
</evidence>
<evidence type="ECO:0000256" key="3">
    <source>
        <dbReference type="ARBA" id="ARBA00022729"/>
    </source>
</evidence>
<feature type="disulfide bond" evidence="9">
    <location>
        <begin position="1181"/>
        <end position="1208"/>
    </location>
</feature>
<feature type="domain" description="Sushi" evidence="12">
    <location>
        <begin position="717"/>
        <end position="776"/>
    </location>
</feature>
<feature type="disulfide bond" evidence="9">
    <location>
        <begin position="1976"/>
        <end position="2019"/>
    </location>
</feature>
<feature type="domain" description="Sushi" evidence="12">
    <location>
        <begin position="2096"/>
        <end position="2154"/>
    </location>
</feature>
<feature type="domain" description="Sushi" evidence="12">
    <location>
        <begin position="1401"/>
        <end position="1465"/>
    </location>
</feature>
<keyword evidence="7 9" id="KW-1015">Disulfide bond</keyword>
<evidence type="ECO:0000256" key="10">
    <source>
        <dbReference type="SAM" id="Phobius"/>
    </source>
</evidence>
<feature type="disulfide bond" evidence="9">
    <location>
        <begin position="1529"/>
        <end position="1572"/>
    </location>
</feature>
<feature type="disulfide bond" evidence="9">
    <location>
        <begin position="393"/>
        <end position="436"/>
    </location>
</feature>
<dbReference type="SUPFAM" id="SSF57535">
    <property type="entry name" value="Complement control module/SCR domain"/>
    <property type="match status" value="34"/>
</dbReference>
<feature type="domain" description="Sushi" evidence="12">
    <location>
        <begin position="1591"/>
        <end position="1651"/>
    </location>
</feature>
<feature type="domain" description="Sushi" evidence="12">
    <location>
        <begin position="2035"/>
        <end position="2095"/>
    </location>
</feature>
<feature type="domain" description="Sushi" evidence="12">
    <location>
        <begin position="1151"/>
        <end position="1210"/>
    </location>
</feature>
<dbReference type="PROSITE" id="PS50923">
    <property type="entry name" value="SUSHI"/>
    <property type="match status" value="33"/>
</dbReference>
<feature type="domain" description="Sushi" evidence="12">
    <location>
        <begin position="208"/>
        <end position="269"/>
    </location>
</feature>
<feature type="disulfide bond" evidence="9">
    <location>
        <begin position="1593"/>
        <end position="1636"/>
    </location>
</feature>
<dbReference type="PANTHER" id="PTHR45656:SF3">
    <property type="entry name" value="CUB AND SUSHI DOMAIN-CONTAINING PROTEIN 1"/>
    <property type="match status" value="1"/>
</dbReference>
<feature type="disulfide bond" evidence="9">
    <location>
        <begin position="1403"/>
        <end position="1446"/>
    </location>
</feature>
<reference evidence="13" key="2">
    <citation type="submission" date="2025-09" db="UniProtKB">
        <authorList>
            <consortium name="Ensembl"/>
        </authorList>
    </citation>
    <scope>IDENTIFICATION</scope>
</reference>